<dbReference type="InterPro" id="IPR006530">
    <property type="entry name" value="YD"/>
</dbReference>
<evidence type="ECO:0008006" key="4">
    <source>
        <dbReference type="Google" id="ProtNLM"/>
    </source>
</evidence>
<dbReference type="Gene3D" id="2.180.10.10">
    <property type="entry name" value="RHS repeat-associated core"/>
    <property type="match status" value="2"/>
</dbReference>
<evidence type="ECO:0000313" key="3">
    <source>
        <dbReference type="Proteomes" id="UP000228621"/>
    </source>
</evidence>
<evidence type="ECO:0000313" key="2">
    <source>
        <dbReference type="EMBL" id="PCK29652.1"/>
    </source>
</evidence>
<comment type="caution">
    <text evidence="2">The sequence shown here is derived from an EMBL/GenBank/DDBJ whole genome shotgun (WGS) entry which is preliminary data.</text>
</comment>
<dbReference type="OrthoDB" id="9816400at2"/>
<feature type="signal peptide" evidence="1">
    <location>
        <begin position="1"/>
        <end position="31"/>
    </location>
</feature>
<keyword evidence="1" id="KW-0732">Signal</keyword>
<reference evidence="3" key="1">
    <citation type="journal article" date="2019" name="Genome Announc.">
        <title>Draft Genome Sequence of Pseudoalteromonas piscicida Strain 36Y ROTHPW, an Hypersaline Seawater Isolate from the South Coast of Sonora, Mexico.</title>
        <authorList>
            <person name="Sanchez-Diaz R."/>
            <person name="Molina-Garza Z.J."/>
            <person name="Cruz-Suarez L.E."/>
            <person name="Selvin J."/>
            <person name="Kiran G.S."/>
            <person name="Ibarra-Gamez J.C."/>
            <person name="Gomez-Gil B."/>
            <person name="Galaviz-Silva L."/>
        </authorList>
    </citation>
    <scope>NUCLEOTIDE SEQUENCE [LARGE SCALE GENOMIC DNA]</scope>
    <source>
        <strain evidence="3">36Y_RITHPW</strain>
    </source>
</reference>
<evidence type="ECO:0000256" key="1">
    <source>
        <dbReference type="SAM" id="SignalP"/>
    </source>
</evidence>
<protein>
    <recommendedName>
        <fullName evidence="4">Sugar-binding protein</fullName>
    </recommendedName>
</protein>
<organism evidence="2 3">
    <name type="scientific">Pseudoalteromonas piscicida</name>
    <dbReference type="NCBI Taxonomy" id="43662"/>
    <lineage>
        <taxon>Bacteria</taxon>
        <taxon>Pseudomonadati</taxon>
        <taxon>Pseudomonadota</taxon>
        <taxon>Gammaproteobacteria</taxon>
        <taxon>Alteromonadales</taxon>
        <taxon>Pseudoalteromonadaceae</taxon>
        <taxon>Pseudoalteromonas</taxon>
    </lineage>
</organism>
<feature type="chain" id="PRO_5013263843" description="Sugar-binding protein" evidence="1">
    <location>
        <begin position="32"/>
        <end position="958"/>
    </location>
</feature>
<dbReference type="RefSeq" id="WP_143484367.1">
    <property type="nucleotide sequence ID" value="NZ_NKHF01000107.1"/>
</dbReference>
<feature type="non-terminal residue" evidence="2">
    <location>
        <position position="958"/>
    </location>
</feature>
<dbReference type="Proteomes" id="UP000228621">
    <property type="component" value="Unassembled WGS sequence"/>
</dbReference>
<dbReference type="AlphaFoldDB" id="A0A2A5JJN6"/>
<dbReference type="EMBL" id="NKHF01000107">
    <property type="protein sequence ID" value="PCK29652.1"/>
    <property type="molecule type" value="Genomic_DNA"/>
</dbReference>
<proteinExistence type="predicted"/>
<gene>
    <name evidence="2" type="ORF">CEX98_21470</name>
</gene>
<sequence>MEIKKMFNGLAIFNCTALASLGMLISGSVSAAMIETPLDSRPIHKEITTNYRELFNLDHSVQPYTIDDLGEEFSPATGSVTFRQTDISIPGNSSLPVNLTRVFVGSDSFDSNTRDFGTWGIDIPHVRANMISLKDEKSFKGSWGTGKACSGKLGDVGEFTDKNRNPYYDQNLQIEKGQSFWNGDNIYIPNQGSAKIINKSGTNGVKTTNQQWKIECTFAPGGYEGFKITTLDGTIYTFNQLKVVKGKILKLVEKRASSKKDSPHFETYHAFLLATKVEDKFGNTVEYKYDSQGKLISIEGNEGKSSVSSRKITLTYYSSGPFKNLVATASANGKTWNYSYAQQGGLSYVLNEQINALSKVTLPDNRNWSFKHPKTTDWIKAYLGLHTFTVPSEERNLNWKVCEYFTVKGTLIDIEHPSGFKATYSYKNRSFNRANVELRILKPDFDTQWDSVLIEAQTCSLAYALDNKTVTYSDNESYTWNYRYINASGYFHNDKKPSESRRAGWKFGTLPYGLKPYDLKTTVVTTPGGEKVAHHHSAKWGWTENLPILIDYLGKDGTLPPLRRVISTNDKSTLRGNSLVKNDFTSGFFMRPKSQVTIDTFEDGSKDNFEFTHLTFNEYDAPTKTQESGPSGSKFVKRTYKHDVAHHAFNLLESVSISSNDETYKKTQEVNYGDFTAADNSYRNLKLVKEIYDNGRLTETFKKYTNEGNVAEIEFNQNLWPKSSNEKRYFKRSDFKRGIARKVTIPSRFSATGAIHAAIEVNDDGLVTKQTDFSGVSTSLSYDSVGRILSIDLENDSADKSWLDTRFVWDDVNNTRTIKRCTLNQDNQCNEARPLVETIETYDSLLRLTQTKTIDNTINADAKSRVRYQNFEYDYKNRQTLVSFVSTDSTELNGTSTTYDALGRTKTVSVSGLGATKHAYLASNKIKVTDPLKNVTTTTYQAFGAPEYKIATFIDSPE</sequence>
<name>A0A2A5JJN6_PSEO7</name>
<dbReference type="NCBIfam" id="TIGR01643">
    <property type="entry name" value="YD_repeat_2x"/>
    <property type="match status" value="1"/>
</dbReference>
<keyword evidence="3" id="KW-1185">Reference proteome</keyword>
<accession>A0A2A5JJN6</accession>